<accession>V4LC77</accession>
<feature type="transmembrane region" description="Helical" evidence="6">
    <location>
        <begin position="133"/>
        <end position="151"/>
    </location>
</feature>
<dbReference type="OMA" id="YVIGWAS"/>
<feature type="transmembrane region" description="Helical" evidence="6">
    <location>
        <begin position="304"/>
        <end position="322"/>
    </location>
</feature>
<dbReference type="PANTHER" id="PTHR31218">
    <property type="entry name" value="WAT1-RELATED PROTEIN"/>
    <property type="match status" value="1"/>
</dbReference>
<dbReference type="GO" id="GO:0016020">
    <property type="term" value="C:membrane"/>
    <property type="evidence" value="ECO:0007669"/>
    <property type="project" value="UniProtKB-SubCell"/>
</dbReference>
<evidence type="ECO:0000313" key="9">
    <source>
        <dbReference type="Proteomes" id="UP000030689"/>
    </source>
</evidence>
<feature type="transmembrane region" description="Helical" evidence="6">
    <location>
        <begin position="9"/>
        <end position="28"/>
    </location>
</feature>
<dbReference type="SUPFAM" id="SSF103481">
    <property type="entry name" value="Multidrug resistance efflux transporter EmrE"/>
    <property type="match status" value="2"/>
</dbReference>
<evidence type="ECO:0000256" key="1">
    <source>
        <dbReference type="ARBA" id="ARBA00004141"/>
    </source>
</evidence>
<comment type="subcellular location">
    <subcellularLocation>
        <location evidence="1 6">Membrane</location>
        <topology evidence="1 6">Multi-pass membrane protein</topology>
    </subcellularLocation>
</comment>
<gene>
    <name evidence="8" type="ORF">EUTSA_v10013837mg</name>
</gene>
<feature type="transmembrane region" description="Helical" evidence="6">
    <location>
        <begin position="70"/>
        <end position="88"/>
    </location>
</feature>
<keyword evidence="9" id="KW-1185">Reference proteome</keyword>
<sequence>MELGKARPFMAIVFIQCLYALMSIVAKLALNEGMSPHVLVAYRMAVASALITPFALVLERNSRPKMTFKILFRISILSLFEPVVEQNLYYSGMKLTTATFTSALCNALPAMTFIMACIFKLEKVNIKRRHSQAKLVGTMVAVGGAMLMTFVKGNAIDLPWTSKSRGFTGQSHAMNTPKQDDIGRGSVMLVASCLSWSCFIILQANILSLYQAELSLTALMCFMGMLEATVMALILEREDMSVWKIHPDMRLLASIYGGLVSGLAYYVIGWASKERGPVFVSAFNPLSMVLVAILSSFIFLEKMYLGRVLGSVVIVIGIYMVLWGKSKDKGGQPNAGCAESVIKIDEQMAPTPDINQVVPNSGQLMIPKAATRSHELV</sequence>
<feature type="transmembrane region" description="Helical" evidence="6">
    <location>
        <begin position="214"/>
        <end position="235"/>
    </location>
</feature>
<protein>
    <recommendedName>
        <fullName evidence="6">WAT1-related protein</fullName>
    </recommendedName>
</protein>
<proteinExistence type="inferred from homology"/>
<dbReference type="Pfam" id="PF00892">
    <property type="entry name" value="EamA"/>
    <property type="match status" value="2"/>
</dbReference>
<dbReference type="Proteomes" id="UP000030689">
    <property type="component" value="Unassembled WGS sequence"/>
</dbReference>
<feature type="transmembrane region" description="Helical" evidence="6">
    <location>
        <begin position="40"/>
        <end position="58"/>
    </location>
</feature>
<feature type="domain" description="EamA" evidence="7">
    <location>
        <begin position="18"/>
        <end position="149"/>
    </location>
</feature>
<dbReference type="KEGG" id="eus:EUTSA_v10013837mg"/>
<dbReference type="InterPro" id="IPR000620">
    <property type="entry name" value="EamA_dom"/>
</dbReference>
<evidence type="ECO:0000256" key="2">
    <source>
        <dbReference type="ARBA" id="ARBA00007635"/>
    </source>
</evidence>
<keyword evidence="4 6" id="KW-1133">Transmembrane helix</keyword>
<name>V4LC77_EUTSA</name>
<feature type="domain" description="EamA" evidence="7">
    <location>
        <begin position="185"/>
        <end position="322"/>
    </location>
</feature>
<dbReference type="Gramene" id="ESQ41314">
    <property type="protein sequence ID" value="ESQ41314"/>
    <property type="gene ID" value="EUTSA_v10013837mg"/>
</dbReference>
<organism evidence="8 9">
    <name type="scientific">Eutrema salsugineum</name>
    <name type="common">Saltwater cress</name>
    <name type="synonym">Sisymbrium salsugineum</name>
    <dbReference type="NCBI Taxonomy" id="72664"/>
    <lineage>
        <taxon>Eukaryota</taxon>
        <taxon>Viridiplantae</taxon>
        <taxon>Streptophyta</taxon>
        <taxon>Embryophyta</taxon>
        <taxon>Tracheophyta</taxon>
        <taxon>Spermatophyta</taxon>
        <taxon>Magnoliopsida</taxon>
        <taxon>eudicotyledons</taxon>
        <taxon>Gunneridae</taxon>
        <taxon>Pentapetalae</taxon>
        <taxon>rosids</taxon>
        <taxon>malvids</taxon>
        <taxon>Brassicales</taxon>
        <taxon>Brassicaceae</taxon>
        <taxon>Eutremeae</taxon>
        <taxon>Eutrema</taxon>
    </lineage>
</organism>
<reference evidence="8 9" key="1">
    <citation type="journal article" date="2013" name="Front. Plant Sci.">
        <title>The Reference Genome of the Halophytic Plant Eutrema salsugineum.</title>
        <authorList>
            <person name="Yang R."/>
            <person name="Jarvis D.E."/>
            <person name="Chen H."/>
            <person name="Beilstein M.A."/>
            <person name="Grimwood J."/>
            <person name="Jenkins J."/>
            <person name="Shu S."/>
            <person name="Prochnik S."/>
            <person name="Xin M."/>
            <person name="Ma C."/>
            <person name="Schmutz J."/>
            <person name="Wing R.A."/>
            <person name="Mitchell-Olds T."/>
            <person name="Schumaker K.S."/>
            <person name="Wang X."/>
        </authorList>
    </citation>
    <scope>NUCLEOTIDE SEQUENCE [LARGE SCALE GENOMIC DNA]</scope>
</reference>
<feature type="transmembrane region" description="Helical" evidence="6">
    <location>
        <begin position="251"/>
        <end position="271"/>
    </location>
</feature>
<evidence type="ECO:0000313" key="8">
    <source>
        <dbReference type="EMBL" id="ESQ41314.1"/>
    </source>
</evidence>
<evidence type="ECO:0000259" key="7">
    <source>
        <dbReference type="Pfam" id="PF00892"/>
    </source>
</evidence>
<dbReference type="OrthoDB" id="1728340at2759"/>
<keyword evidence="5 6" id="KW-0472">Membrane</keyword>
<feature type="transmembrane region" description="Helical" evidence="6">
    <location>
        <begin position="100"/>
        <end position="121"/>
    </location>
</feature>
<comment type="similarity">
    <text evidence="2 6">Belongs to the drug/metabolite transporter (DMT) superfamily. Plant drug/metabolite exporter (P-DME) (TC 2.A.7.4) family.</text>
</comment>
<dbReference type="AlphaFoldDB" id="V4LC77"/>
<evidence type="ECO:0000256" key="4">
    <source>
        <dbReference type="ARBA" id="ARBA00022989"/>
    </source>
</evidence>
<evidence type="ECO:0000256" key="3">
    <source>
        <dbReference type="ARBA" id="ARBA00022692"/>
    </source>
</evidence>
<dbReference type="EMBL" id="KI517464">
    <property type="protein sequence ID" value="ESQ41314.1"/>
    <property type="molecule type" value="Genomic_DNA"/>
</dbReference>
<evidence type="ECO:0000256" key="6">
    <source>
        <dbReference type="RuleBase" id="RU363077"/>
    </source>
</evidence>
<evidence type="ECO:0000256" key="5">
    <source>
        <dbReference type="ARBA" id="ARBA00023136"/>
    </source>
</evidence>
<feature type="transmembrane region" description="Helical" evidence="6">
    <location>
        <begin position="278"/>
        <end position="298"/>
    </location>
</feature>
<dbReference type="eggNOG" id="ENOG502SHYN">
    <property type="taxonomic scope" value="Eukaryota"/>
</dbReference>
<feature type="transmembrane region" description="Helical" evidence="6">
    <location>
        <begin position="182"/>
        <end position="202"/>
    </location>
</feature>
<dbReference type="InterPro" id="IPR030184">
    <property type="entry name" value="WAT1-related"/>
</dbReference>
<keyword evidence="3 6" id="KW-0812">Transmembrane</keyword>
<dbReference type="InterPro" id="IPR037185">
    <property type="entry name" value="EmrE-like"/>
</dbReference>
<dbReference type="GO" id="GO:0022857">
    <property type="term" value="F:transmembrane transporter activity"/>
    <property type="evidence" value="ECO:0007669"/>
    <property type="project" value="InterPro"/>
</dbReference>